<proteinExistence type="predicted"/>
<protein>
    <submittedName>
        <fullName evidence="1">Uncharacterized protein</fullName>
    </submittedName>
</protein>
<reference evidence="1" key="1">
    <citation type="submission" date="2014-05" db="EMBL/GenBank/DDBJ databases">
        <authorList>
            <person name="Chronopoulou M."/>
        </authorList>
    </citation>
    <scope>NUCLEOTIDE SEQUENCE</scope>
    <source>
        <tissue evidence="1">Whole organism</tissue>
    </source>
</reference>
<sequence length="106" mass="12692">MRACINLKKCTFCLVTFNEEYRKEYLDSFPLCRYPYNAVVWDKNPNRKTTNLKVILQKRRLERGSRYNSRAKRPTVTDVLQELLKSRQDTNNYLKSFTTSQKGKYP</sequence>
<accession>A0A0K2VBQ7</accession>
<dbReference type="EMBL" id="HACA01030384">
    <property type="protein sequence ID" value="CDW47745.1"/>
    <property type="molecule type" value="Transcribed_RNA"/>
</dbReference>
<name>A0A0K2VBQ7_LEPSM</name>
<organism evidence="1">
    <name type="scientific">Lepeophtheirus salmonis</name>
    <name type="common">Salmon louse</name>
    <name type="synonym">Caligus salmonis</name>
    <dbReference type="NCBI Taxonomy" id="72036"/>
    <lineage>
        <taxon>Eukaryota</taxon>
        <taxon>Metazoa</taxon>
        <taxon>Ecdysozoa</taxon>
        <taxon>Arthropoda</taxon>
        <taxon>Crustacea</taxon>
        <taxon>Multicrustacea</taxon>
        <taxon>Hexanauplia</taxon>
        <taxon>Copepoda</taxon>
        <taxon>Siphonostomatoida</taxon>
        <taxon>Caligidae</taxon>
        <taxon>Lepeophtheirus</taxon>
    </lineage>
</organism>
<dbReference type="AlphaFoldDB" id="A0A0K2VBQ7"/>
<evidence type="ECO:0000313" key="1">
    <source>
        <dbReference type="EMBL" id="CDW47745.1"/>
    </source>
</evidence>